<evidence type="ECO:0000256" key="2">
    <source>
        <dbReference type="ARBA" id="ARBA00022723"/>
    </source>
</evidence>
<feature type="non-terminal residue" evidence="8">
    <location>
        <position position="1"/>
    </location>
</feature>
<keyword evidence="4 5" id="KW-0408">Iron</keyword>
<dbReference type="Proteomes" id="UP000324897">
    <property type="component" value="Unassembled WGS sequence"/>
</dbReference>
<dbReference type="InterPro" id="IPR026992">
    <property type="entry name" value="DIOX_N"/>
</dbReference>
<keyword evidence="9" id="KW-1185">Reference proteome</keyword>
<dbReference type="SUPFAM" id="SSF51197">
    <property type="entry name" value="Clavaminate synthase-like"/>
    <property type="match status" value="1"/>
</dbReference>
<dbReference type="Pfam" id="PF14226">
    <property type="entry name" value="DIOX_N"/>
    <property type="match status" value="1"/>
</dbReference>
<protein>
    <recommendedName>
        <fullName evidence="7">Fe2OG dioxygenase domain-containing protein</fullName>
    </recommendedName>
</protein>
<evidence type="ECO:0000256" key="6">
    <source>
        <dbReference type="SAM" id="MobiDB-lite"/>
    </source>
</evidence>
<comment type="similarity">
    <text evidence="1 5">Belongs to the iron/ascorbate-dependent oxidoreductase family.</text>
</comment>
<organism evidence="8 9">
    <name type="scientific">Eragrostis curvula</name>
    <name type="common">weeping love grass</name>
    <dbReference type="NCBI Taxonomy" id="38414"/>
    <lineage>
        <taxon>Eukaryota</taxon>
        <taxon>Viridiplantae</taxon>
        <taxon>Streptophyta</taxon>
        <taxon>Embryophyta</taxon>
        <taxon>Tracheophyta</taxon>
        <taxon>Spermatophyta</taxon>
        <taxon>Magnoliopsida</taxon>
        <taxon>Liliopsida</taxon>
        <taxon>Poales</taxon>
        <taxon>Poaceae</taxon>
        <taxon>PACMAD clade</taxon>
        <taxon>Chloridoideae</taxon>
        <taxon>Eragrostideae</taxon>
        <taxon>Eragrostidinae</taxon>
        <taxon>Eragrostis</taxon>
    </lineage>
</organism>
<comment type="caution">
    <text evidence="8">The sequence shown here is derived from an EMBL/GenBank/DDBJ whole genome shotgun (WGS) entry which is preliminary data.</text>
</comment>
<evidence type="ECO:0000256" key="4">
    <source>
        <dbReference type="ARBA" id="ARBA00023004"/>
    </source>
</evidence>
<dbReference type="EMBL" id="RWGY01000051">
    <property type="protein sequence ID" value="TVU04945.1"/>
    <property type="molecule type" value="Genomic_DNA"/>
</dbReference>
<keyword evidence="3 5" id="KW-0560">Oxidoreductase</keyword>
<dbReference type="PROSITE" id="PS51471">
    <property type="entry name" value="FE2OG_OXY"/>
    <property type="match status" value="1"/>
</dbReference>
<feature type="region of interest" description="Disordered" evidence="6">
    <location>
        <begin position="1"/>
        <end position="24"/>
    </location>
</feature>
<keyword evidence="2 5" id="KW-0479">Metal-binding</keyword>
<evidence type="ECO:0000259" key="7">
    <source>
        <dbReference type="PROSITE" id="PS51471"/>
    </source>
</evidence>
<reference evidence="8 9" key="1">
    <citation type="journal article" date="2019" name="Sci. Rep.">
        <title>A high-quality genome of Eragrostis curvula grass provides insights into Poaceae evolution and supports new strategies to enhance forage quality.</title>
        <authorList>
            <person name="Carballo J."/>
            <person name="Santos B.A.C.M."/>
            <person name="Zappacosta D."/>
            <person name="Garbus I."/>
            <person name="Selva J.P."/>
            <person name="Gallo C.A."/>
            <person name="Diaz A."/>
            <person name="Albertini E."/>
            <person name="Caccamo M."/>
            <person name="Echenique V."/>
        </authorList>
    </citation>
    <scope>NUCLEOTIDE SEQUENCE [LARGE SCALE GENOMIC DNA]</scope>
    <source>
        <strain evidence="9">cv. Victoria</strain>
        <tissue evidence="8">Leaf</tissue>
    </source>
</reference>
<dbReference type="FunFam" id="2.60.120.330:FF:000005">
    <property type="entry name" value="1-aminocyclopropane-1-carboxylate oxidase homolog 1"/>
    <property type="match status" value="1"/>
</dbReference>
<dbReference type="GO" id="GO:0051213">
    <property type="term" value="F:dioxygenase activity"/>
    <property type="evidence" value="ECO:0007669"/>
    <property type="project" value="UniProtKB-ARBA"/>
</dbReference>
<evidence type="ECO:0000256" key="5">
    <source>
        <dbReference type="RuleBase" id="RU003682"/>
    </source>
</evidence>
<evidence type="ECO:0000313" key="9">
    <source>
        <dbReference type="Proteomes" id="UP000324897"/>
    </source>
</evidence>
<feature type="domain" description="Fe2OG dioxygenase" evidence="7">
    <location>
        <begin position="209"/>
        <end position="318"/>
    </location>
</feature>
<evidence type="ECO:0000256" key="3">
    <source>
        <dbReference type="ARBA" id="ARBA00023002"/>
    </source>
</evidence>
<evidence type="ECO:0000256" key="1">
    <source>
        <dbReference type="ARBA" id="ARBA00008056"/>
    </source>
</evidence>
<dbReference type="InterPro" id="IPR044861">
    <property type="entry name" value="IPNS-like_FE2OG_OXY"/>
</dbReference>
<dbReference type="AlphaFoldDB" id="A0A5J9T0Z6"/>
<gene>
    <name evidence="8" type="ORF">EJB05_48090</name>
</gene>
<sequence length="380" mass="41147">MSTTTDASASDGHDRRRRELQAFDDTKAGVKGLVDAGATAVPAIFHHPPDPHPHVTSTTAADAVPVIDLSAGKRDAVVARVRAAAETAGFFQVVNHGVTCGPALLAAVRRFHEAPDNAEAKRAYYTRDASRRVRFNSNFDLFESPAANWRDTLFCEMAPDPPPRDELPAAVRSVMPEYGAAVRELATRVLALLSEAFGLAPEYLREMGCVEGLSVVSNYYPPCPEPRRTLGCSRHSDPSFLTVLLQDGVLGGLQVLLDQGAGRWGWVDVPPRPGALVVNIGDLLQLVSNGRFKSVEHRVLANESKDTARVSVASFCNADIRRSTRLYGPIGELVSEDNPPLYRSVTVRDFLSHYDGKGLDGRPALHQFLLDNPPPASAPV</sequence>
<feature type="compositionally biased region" description="Basic and acidic residues" evidence="6">
    <location>
        <begin position="11"/>
        <end position="24"/>
    </location>
</feature>
<accession>A0A5J9T0Z6</accession>
<dbReference type="PANTHER" id="PTHR10209">
    <property type="entry name" value="OXIDOREDUCTASE, 2OG-FE II OXYGENASE FAMILY PROTEIN"/>
    <property type="match status" value="1"/>
</dbReference>
<dbReference type="PANTHER" id="PTHR10209:SF859">
    <property type="entry name" value="OS03G0690500 PROTEIN"/>
    <property type="match status" value="1"/>
</dbReference>
<name>A0A5J9T0Z6_9POAL</name>
<dbReference type="Gene3D" id="2.60.120.330">
    <property type="entry name" value="B-lactam Antibiotic, Isopenicillin N Synthase, Chain"/>
    <property type="match status" value="1"/>
</dbReference>
<proteinExistence type="inferred from homology"/>
<dbReference type="OrthoDB" id="288590at2759"/>
<dbReference type="InterPro" id="IPR027443">
    <property type="entry name" value="IPNS-like_sf"/>
</dbReference>
<dbReference type="Gramene" id="TVU04945">
    <property type="protein sequence ID" value="TVU04945"/>
    <property type="gene ID" value="EJB05_48090"/>
</dbReference>
<evidence type="ECO:0000313" key="8">
    <source>
        <dbReference type="EMBL" id="TVU04945.1"/>
    </source>
</evidence>
<dbReference type="InterPro" id="IPR005123">
    <property type="entry name" value="Oxoglu/Fe-dep_dioxygenase_dom"/>
</dbReference>
<dbReference type="Pfam" id="PF03171">
    <property type="entry name" value="2OG-FeII_Oxy"/>
    <property type="match status" value="1"/>
</dbReference>
<dbReference type="GO" id="GO:0046872">
    <property type="term" value="F:metal ion binding"/>
    <property type="evidence" value="ECO:0007669"/>
    <property type="project" value="UniProtKB-KW"/>
</dbReference>